<protein>
    <recommendedName>
        <fullName evidence="5">DUF4436 domain-containing protein</fullName>
    </recommendedName>
</protein>
<proteinExistence type="predicted"/>
<dbReference type="InterPro" id="IPR027948">
    <property type="entry name" value="DUF4436"/>
</dbReference>
<evidence type="ECO:0008006" key="5">
    <source>
        <dbReference type="Google" id="ProtNLM"/>
    </source>
</evidence>
<name>A0A9P3GBH6_9APHY</name>
<comment type="caution">
    <text evidence="3">The sequence shown here is derived from an EMBL/GenBank/DDBJ whole genome shotgun (WGS) entry which is preliminary data.</text>
</comment>
<keyword evidence="1" id="KW-0812">Transmembrane</keyword>
<dbReference type="Pfam" id="PF14494">
    <property type="entry name" value="DUF4436"/>
    <property type="match status" value="1"/>
</dbReference>
<gene>
    <name evidence="3" type="ORF">PsYK624_078770</name>
</gene>
<evidence type="ECO:0000313" key="3">
    <source>
        <dbReference type="EMBL" id="GJE91726.1"/>
    </source>
</evidence>
<feature type="transmembrane region" description="Helical" evidence="1">
    <location>
        <begin position="270"/>
        <end position="299"/>
    </location>
</feature>
<keyword evidence="1" id="KW-0472">Membrane</keyword>
<evidence type="ECO:0000256" key="1">
    <source>
        <dbReference type="SAM" id="Phobius"/>
    </source>
</evidence>
<feature type="transmembrane region" description="Helical" evidence="1">
    <location>
        <begin position="245"/>
        <end position="264"/>
    </location>
</feature>
<dbReference type="OrthoDB" id="2923771at2759"/>
<organism evidence="3 4">
    <name type="scientific">Phanerochaete sordida</name>
    <dbReference type="NCBI Taxonomy" id="48140"/>
    <lineage>
        <taxon>Eukaryota</taxon>
        <taxon>Fungi</taxon>
        <taxon>Dikarya</taxon>
        <taxon>Basidiomycota</taxon>
        <taxon>Agaricomycotina</taxon>
        <taxon>Agaricomycetes</taxon>
        <taxon>Polyporales</taxon>
        <taxon>Phanerochaetaceae</taxon>
        <taxon>Phanerochaete</taxon>
    </lineage>
</organism>
<dbReference type="EMBL" id="BPQB01000022">
    <property type="protein sequence ID" value="GJE91726.1"/>
    <property type="molecule type" value="Genomic_DNA"/>
</dbReference>
<feature type="chain" id="PRO_5040323627" description="DUF4436 domain-containing protein" evidence="2">
    <location>
        <begin position="22"/>
        <end position="319"/>
    </location>
</feature>
<keyword evidence="2" id="KW-0732">Signal</keyword>
<evidence type="ECO:0000256" key="2">
    <source>
        <dbReference type="SAM" id="SignalP"/>
    </source>
</evidence>
<keyword evidence="1" id="KW-1133">Transmembrane helix</keyword>
<feature type="transmembrane region" description="Helical" evidence="1">
    <location>
        <begin position="212"/>
        <end position="233"/>
    </location>
</feature>
<dbReference type="AlphaFoldDB" id="A0A9P3GBH6"/>
<sequence length="319" mass="34276">MMAVIALGISVGWAFRTRTLASPADPPQFDQRVLFLGTQLETLDPLLNGGTIVVQWSVDRDSCIDDVPDQNDLSGCPPVNLYMDPTMFAGPGNTPSSGGNNSVPDQAIFQFIPEEMNDAHANLQIFETDLTIGTRSDRLADTLLNYPFDRYTAELWIFALVNGTQDPVSLAIDWAGGVAFGFDTEIVGINSDADAGSLDVLIDIKRTVLVRAYVVTIVIAMWLITLLLLVISIKAVFFRCEVDTTILAAPVATLFAFTTLRTAMPGSPSGFGAIIDFVGTLPALATLIAITVLCLLHVLLRSKRLESAHCAQTTAATPA</sequence>
<evidence type="ECO:0000313" key="4">
    <source>
        <dbReference type="Proteomes" id="UP000703269"/>
    </source>
</evidence>
<keyword evidence="4" id="KW-1185">Reference proteome</keyword>
<dbReference type="Proteomes" id="UP000703269">
    <property type="component" value="Unassembled WGS sequence"/>
</dbReference>
<accession>A0A9P3GBH6</accession>
<reference evidence="3 4" key="1">
    <citation type="submission" date="2021-08" db="EMBL/GenBank/DDBJ databases">
        <title>Draft Genome Sequence of Phanerochaete sordida strain YK-624.</title>
        <authorList>
            <person name="Mori T."/>
            <person name="Dohra H."/>
            <person name="Suzuki T."/>
            <person name="Kawagishi H."/>
            <person name="Hirai H."/>
        </authorList>
    </citation>
    <scope>NUCLEOTIDE SEQUENCE [LARGE SCALE GENOMIC DNA]</scope>
    <source>
        <strain evidence="3 4">YK-624</strain>
    </source>
</reference>
<feature type="signal peptide" evidence="2">
    <location>
        <begin position="1"/>
        <end position="21"/>
    </location>
</feature>